<dbReference type="InterPro" id="IPR013785">
    <property type="entry name" value="Aldolase_TIM"/>
</dbReference>
<evidence type="ECO:0000313" key="6">
    <source>
        <dbReference type="EMBL" id="SDI86367.1"/>
    </source>
</evidence>
<dbReference type="SMART" id="SM01130">
    <property type="entry name" value="DHDPS"/>
    <property type="match status" value="1"/>
</dbReference>
<keyword evidence="1 2" id="KW-0456">Lyase</keyword>
<evidence type="ECO:0000256" key="1">
    <source>
        <dbReference type="ARBA" id="ARBA00023239"/>
    </source>
</evidence>
<dbReference type="PIRSF" id="PIRSF001365">
    <property type="entry name" value="DHDPS"/>
    <property type="match status" value="1"/>
</dbReference>
<dbReference type="EMBL" id="BJVF01000001">
    <property type="protein sequence ID" value="GEL09976.1"/>
    <property type="molecule type" value="Genomic_DNA"/>
</dbReference>
<dbReference type="Gene3D" id="3.20.20.70">
    <property type="entry name" value="Aldolase class I"/>
    <property type="match status" value="1"/>
</dbReference>
<evidence type="ECO:0000256" key="4">
    <source>
        <dbReference type="PIRSR" id="PIRSR001365-2"/>
    </source>
</evidence>
<sequence length="317" mass="35454">MELALILLKNEYIMKVNWSGVMPAVTTKFTADDKLDFNMFEVNLKAQIDAGVSGIILGGTLGEASTLLEEEKTQLVRETVRKVDGKVPVIMNIAEQTTRAAIIAANKAEEDGATGLMMLPPMRYKATDHETVTYFSEVAKSTSLPIMIYNNPVDYKIEVTLDMFEEMLKYDNIQAVKESTRDISNVTRIINRFGSRLKILSGVDTLALESLFMGSDGWVSGLVDAFPRETVAIFKLAKAKRYDEALAIYRWFLPLLELDINSLLVQNIKLAEVYTNLGTEFVRAPRLPLHGGERARVIAIIENALKTRPTLPDYLNI</sequence>
<organism evidence="5 8">
    <name type="scientific">Flavobacterium glycines</name>
    <dbReference type="NCBI Taxonomy" id="551990"/>
    <lineage>
        <taxon>Bacteria</taxon>
        <taxon>Pseudomonadati</taxon>
        <taxon>Bacteroidota</taxon>
        <taxon>Flavobacteriia</taxon>
        <taxon>Flavobacteriales</taxon>
        <taxon>Flavobacteriaceae</taxon>
        <taxon>Flavobacterium</taxon>
    </lineage>
</organism>
<reference evidence="6 7" key="1">
    <citation type="submission" date="2016-10" db="EMBL/GenBank/DDBJ databases">
        <authorList>
            <person name="Varghese N."/>
            <person name="Submissions S."/>
        </authorList>
    </citation>
    <scope>NUCLEOTIDE SEQUENCE [LARGE SCALE GENOMIC DNA]</scope>
    <source>
        <strain evidence="6 7">Gm-149</strain>
    </source>
</reference>
<keyword evidence="7" id="KW-1185">Reference proteome</keyword>
<dbReference type="PANTHER" id="PTHR12128">
    <property type="entry name" value="DIHYDRODIPICOLINATE SYNTHASE"/>
    <property type="match status" value="1"/>
</dbReference>
<dbReference type="InterPro" id="IPR002220">
    <property type="entry name" value="DapA-like"/>
</dbReference>
<feature type="active site" description="Schiff-base intermediate with substrate" evidence="3">
    <location>
        <position position="177"/>
    </location>
</feature>
<dbReference type="EMBL" id="FNEO01000001">
    <property type="protein sequence ID" value="SDI86367.1"/>
    <property type="molecule type" value="Genomic_DNA"/>
</dbReference>
<protein>
    <submittedName>
        <fullName evidence="6">4-hydroxy-tetrahydrodipicolinate synthase</fullName>
    </submittedName>
    <submittedName>
        <fullName evidence="5">Dihydrodipicolinate synthase family protein</fullName>
    </submittedName>
</protein>
<evidence type="ECO:0000313" key="5">
    <source>
        <dbReference type="EMBL" id="GEL09976.1"/>
    </source>
</evidence>
<dbReference type="Proteomes" id="UP000182367">
    <property type="component" value="Unassembled WGS sequence"/>
</dbReference>
<dbReference type="AlphaFoldDB" id="A0A511CBC7"/>
<evidence type="ECO:0000313" key="8">
    <source>
        <dbReference type="Proteomes" id="UP000321579"/>
    </source>
</evidence>
<feature type="binding site" evidence="4">
    <location>
        <position position="219"/>
    </location>
    <ligand>
        <name>pyruvate</name>
        <dbReference type="ChEBI" id="CHEBI:15361"/>
    </ligand>
</feature>
<dbReference type="SUPFAM" id="SSF51569">
    <property type="entry name" value="Aldolase"/>
    <property type="match status" value="1"/>
</dbReference>
<comment type="caution">
    <text evidence="5">The sequence shown here is derived from an EMBL/GenBank/DDBJ whole genome shotgun (WGS) entry which is preliminary data.</text>
</comment>
<feature type="active site" description="Proton donor/acceptor" evidence="3">
    <location>
        <position position="149"/>
    </location>
</feature>
<dbReference type="GO" id="GO:0008840">
    <property type="term" value="F:4-hydroxy-tetrahydrodipicolinate synthase activity"/>
    <property type="evidence" value="ECO:0007669"/>
    <property type="project" value="TreeGrafter"/>
</dbReference>
<reference evidence="5 8" key="2">
    <citation type="submission" date="2019-07" db="EMBL/GenBank/DDBJ databases">
        <title>Whole genome shotgun sequence of Flavobacterium glycines NBRC 105008.</title>
        <authorList>
            <person name="Hosoyama A."/>
            <person name="Uohara A."/>
            <person name="Ohji S."/>
            <person name="Ichikawa N."/>
        </authorList>
    </citation>
    <scope>NUCLEOTIDE SEQUENCE [LARGE SCALE GENOMIC DNA]</scope>
    <source>
        <strain evidence="5 8">NBRC 105008</strain>
    </source>
</reference>
<evidence type="ECO:0000256" key="3">
    <source>
        <dbReference type="PIRSR" id="PIRSR001365-1"/>
    </source>
</evidence>
<dbReference type="Pfam" id="PF00701">
    <property type="entry name" value="DHDPS"/>
    <property type="match status" value="1"/>
</dbReference>
<proteinExistence type="inferred from homology"/>
<dbReference type="PRINTS" id="PR00146">
    <property type="entry name" value="DHPICSNTHASE"/>
</dbReference>
<comment type="similarity">
    <text evidence="2">Belongs to the DapA family.</text>
</comment>
<evidence type="ECO:0000313" key="7">
    <source>
        <dbReference type="Proteomes" id="UP000182367"/>
    </source>
</evidence>
<evidence type="ECO:0000256" key="2">
    <source>
        <dbReference type="PIRNR" id="PIRNR001365"/>
    </source>
</evidence>
<dbReference type="PANTHER" id="PTHR12128:SF72">
    <property type="entry name" value="DIHYDRODIPICOLINATE SYNTHASE"/>
    <property type="match status" value="1"/>
</dbReference>
<dbReference type="CDD" id="cd00408">
    <property type="entry name" value="DHDPS-like"/>
    <property type="match status" value="1"/>
</dbReference>
<accession>A0A511CBC7</accession>
<gene>
    <name evidence="5" type="ORF">FGL01_07150</name>
    <name evidence="6" type="ORF">SAMN05192550_1006</name>
</gene>
<dbReference type="Proteomes" id="UP000321579">
    <property type="component" value="Unassembled WGS sequence"/>
</dbReference>
<name>A0A511CBC7_9FLAO</name>